<keyword evidence="4" id="KW-0677">Repeat</keyword>
<dbReference type="SUPFAM" id="SSF51161">
    <property type="entry name" value="Trimeric LpxA-like enzymes"/>
    <property type="match status" value="1"/>
</dbReference>
<dbReference type="PANTHER" id="PTHR43300">
    <property type="entry name" value="ACETYLTRANSFERASE"/>
    <property type="match status" value="1"/>
</dbReference>
<dbReference type="CDD" id="cd03360">
    <property type="entry name" value="LbH_AT_putative"/>
    <property type="match status" value="1"/>
</dbReference>
<evidence type="ECO:0000256" key="2">
    <source>
        <dbReference type="ARBA" id="ARBA00022605"/>
    </source>
</evidence>
<evidence type="ECO:0000259" key="8">
    <source>
        <dbReference type="Pfam" id="PF17836"/>
    </source>
</evidence>
<dbReference type="InterPro" id="IPR001451">
    <property type="entry name" value="Hexapep"/>
</dbReference>
<comment type="similarity">
    <text evidence="1">Belongs to the transferase hexapeptide repeat family.</text>
</comment>
<keyword evidence="5" id="KW-0220">Diaminopimelate biosynthesis</keyword>
<dbReference type="Gene3D" id="2.160.10.10">
    <property type="entry name" value="Hexapeptide repeat proteins"/>
    <property type="match status" value="1"/>
</dbReference>
<dbReference type="InterPro" id="IPR011004">
    <property type="entry name" value="Trimer_LpxA-like_sf"/>
</dbReference>
<keyword evidence="7" id="KW-0012">Acyltransferase</keyword>
<dbReference type="Pfam" id="PF17836">
    <property type="entry name" value="PglD_N"/>
    <property type="match status" value="1"/>
</dbReference>
<dbReference type="InterPro" id="IPR018357">
    <property type="entry name" value="Hexapep_transf_CS"/>
</dbReference>
<dbReference type="PROSITE" id="PS00101">
    <property type="entry name" value="HEXAPEP_TRANSFERASES"/>
    <property type="match status" value="1"/>
</dbReference>
<dbReference type="RefSeq" id="WP_315997845.1">
    <property type="nucleotide sequence ID" value="NZ_JAWDJT010000004.1"/>
</dbReference>
<sequence>MLVVGARGHAIEVLECLPPAATTAGLCFFDDVTPNLESHLFGRFPILRHVDQATELFRRDPAFVLGLGGSYLRQKLADKFRGLGGQLTSVVAATAQVGRFEVELEAGLNVMHNTLVSNATRLGEGTLVNAGAAIHHNVVVGRYCEVSPGARVLGGCRLADYVLVGANATILPRLTIGEGARIGAGAVVIQDVPAGATVVGVPGRIVRRAAAAGQPGPPPLTFV</sequence>
<dbReference type="InterPro" id="IPR041561">
    <property type="entry name" value="PglD_N"/>
</dbReference>
<dbReference type="NCBIfam" id="TIGR03570">
    <property type="entry name" value="NeuD_NnaD"/>
    <property type="match status" value="1"/>
</dbReference>
<dbReference type="PANTHER" id="PTHR43300:SF10">
    <property type="entry name" value="2,3,4,5-TETRAHYDROPYRIDINE-2,6-DICARBOXYLATE N-ACETYLTRANSFERASE"/>
    <property type="match status" value="1"/>
</dbReference>
<dbReference type="InterPro" id="IPR050179">
    <property type="entry name" value="Trans_hexapeptide_repeat"/>
</dbReference>
<dbReference type="Proteomes" id="UP001250698">
    <property type="component" value="Unassembled WGS sequence"/>
</dbReference>
<keyword evidence="6" id="KW-0457">Lysine biosynthesis</keyword>
<evidence type="ECO:0000256" key="4">
    <source>
        <dbReference type="ARBA" id="ARBA00022737"/>
    </source>
</evidence>
<comment type="caution">
    <text evidence="9">The sequence shown here is derived from an EMBL/GenBank/DDBJ whole genome shotgun (WGS) entry which is preliminary data.</text>
</comment>
<gene>
    <name evidence="9" type="ORF">ROI90_08150</name>
</gene>
<dbReference type="Pfam" id="PF00132">
    <property type="entry name" value="Hexapep"/>
    <property type="match status" value="2"/>
</dbReference>
<organism evidence="9 10">
    <name type="scientific">Hymenobacter endophyticus</name>
    <dbReference type="NCBI Taxonomy" id="3076335"/>
    <lineage>
        <taxon>Bacteria</taxon>
        <taxon>Pseudomonadati</taxon>
        <taxon>Bacteroidota</taxon>
        <taxon>Cytophagia</taxon>
        <taxon>Cytophagales</taxon>
        <taxon>Hymenobacteraceae</taxon>
        <taxon>Hymenobacter</taxon>
    </lineage>
</organism>
<evidence type="ECO:0000256" key="7">
    <source>
        <dbReference type="ARBA" id="ARBA00023315"/>
    </source>
</evidence>
<name>A0ABU3TG54_9BACT</name>
<keyword evidence="3" id="KW-0808">Transferase</keyword>
<accession>A0ABU3TG54</accession>
<keyword evidence="10" id="KW-1185">Reference proteome</keyword>
<evidence type="ECO:0000313" key="9">
    <source>
        <dbReference type="EMBL" id="MDU0370361.1"/>
    </source>
</evidence>
<evidence type="ECO:0000256" key="3">
    <source>
        <dbReference type="ARBA" id="ARBA00022679"/>
    </source>
</evidence>
<evidence type="ECO:0000256" key="6">
    <source>
        <dbReference type="ARBA" id="ARBA00023154"/>
    </source>
</evidence>
<dbReference type="InterPro" id="IPR020019">
    <property type="entry name" value="AcTrfase_PglD-like"/>
</dbReference>
<feature type="domain" description="PglD N-terminal" evidence="8">
    <location>
        <begin position="2"/>
        <end position="80"/>
    </location>
</feature>
<evidence type="ECO:0000256" key="5">
    <source>
        <dbReference type="ARBA" id="ARBA00022915"/>
    </source>
</evidence>
<dbReference type="Gene3D" id="3.40.50.20">
    <property type="match status" value="1"/>
</dbReference>
<reference evidence="9 10" key="1">
    <citation type="submission" date="2023-10" db="EMBL/GenBank/DDBJ databases">
        <title>Hymenobacter endophyticus sp. nov., an isolate from the leaf tissues of wheat.</title>
        <authorList>
            <person name="Dai Y."/>
        </authorList>
    </citation>
    <scope>NUCLEOTIDE SEQUENCE [LARGE SCALE GENOMIC DNA]</scope>
    <source>
        <strain evidence="9 10">ZK17L-C2</strain>
    </source>
</reference>
<evidence type="ECO:0000313" key="10">
    <source>
        <dbReference type="Proteomes" id="UP001250698"/>
    </source>
</evidence>
<protein>
    <submittedName>
        <fullName evidence="9">NeuD/PglB/VioB family sugar acetyltransferase</fullName>
    </submittedName>
</protein>
<proteinExistence type="inferred from homology"/>
<keyword evidence="2" id="KW-0028">Amino-acid biosynthesis</keyword>
<dbReference type="EMBL" id="JAWDJT010000004">
    <property type="protein sequence ID" value="MDU0370361.1"/>
    <property type="molecule type" value="Genomic_DNA"/>
</dbReference>
<evidence type="ECO:0000256" key="1">
    <source>
        <dbReference type="ARBA" id="ARBA00007274"/>
    </source>
</evidence>